<protein>
    <recommendedName>
        <fullName evidence="6">Tubulin--tyrosine ligase-like protein 9</fullName>
    </recommendedName>
</protein>
<evidence type="ECO:0000256" key="1">
    <source>
        <dbReference type="ARBA" id="ARBA00022598"/>
    </source>
</evidence>
<accession>A0AAN0IT24</accession>
<evidence type="ECO:0000313" key="4">
    <source>
        <dbReference type="EnsemblMetazoa" id="XP_011408951.2"/>
    </source>
</evidence>
<dbReference type="PANTHER" id="PTHR12241">
    <property type="entry name" value="TUBULIN POLYGLUTAMYLASE"/>
    <property type="match status" value="1"/>
</dbReference>
<dbReference type="GO" id="GO:0005524">
    <property type="term" value="F:ATP binding"/>
    <property type="evidence" value="ECO:0007669"/>
    <property type="project" value="UniProtKB-KW"/>
</dbReference>
<dbReference type="GO" id="GO:0070740">
    <property type="term" value="F:tubulin-glutamic acid ligase activity"/>
    <property type="evidence" value="ECO:0007669"/>
    <property type="project" value="TreeGrafter"/>
</dbReference>
<evidence type="ECO:0000256" key="3">
    <source>
        <dbReference type="ARBA" id="ARBA00022840"/>
    </source>
</evidence>
<reference evidence="5" key="1">
    <citation type="journal article" date="2010" name="Nature">
        <title>The Amphimedon queenslandica genome and the evolution of animal complexity.</title>
        <authorList>
            <person name="Srivastava M."/>
            <person name="Simakov O."/>
            <person name="Chapman J."/>
            <person name="Fahey B."/>
            <person name="Gauthier M.E."/>
            <person name="Mitros T."/>
            <person name="Richards G.S."/>
            <person name="Conaco C."/>
            <person name="Dacre M."/>
            <person name="Hellsten U."/>
            <person name="Larroux C."/>
            <person name="Putnam N.H."/>
            <person name="Stanke M."/>
            <person name="Adamska M."/>
            <person name="Darling A."/>
            <person name="Degnan S.M."/>
            <person name="Oakley T.H."/>
            <person name="Plachetzki D.C."/>
            <person name="Zhai Y."/>
            <person name="Adamski M."/>
            <person name="Calcino A."/>
            <person name="Cummins S.F."/>
            <person name="Goodstein D.M."/>
            <person name="Harris C."/>
            <person name="Jackson D.J."/>
            <person name="Leys S.P."/>
            <person name="Shu S."/>
            <person name="Woodcroft B.J."/>
            <person name="Vervoort M."/>
            <person name="Kosik K.S."/>
            <person name="Manning G."/>
            <person name="Degnan B.M."/>
            <person name="Rokhsar D.S."/>
        </authorList>
    </citation>
    <scope>NUCLEOTIDE SEQUENCE [LARGE SCALE GENOMIC DNA]</scope>
</reference>
<keyword evidence="2" id="KW-0547">Nucleotide-binding</keyword>
<dbReference type="InterPro" id="IPR004344">
    <property type="entry name" value="TTL/TTLL_fam"/>
</dbReference>
<dbReference type="EnsemblMetazoa" id="XM_011410649.2">
    <property type="protein sequence ID" value="XP_011408951.2"/>
    <property type="gene ID" value="LOC100639258"/>
</dbReference>
<dbReference type="PROSITE" id="PS51221">
    <property type="entry name" value="TTL"/>
    <property type="match status" value="1"/>
</dbReference>
<dbReference type="SUPFAM" id="SSF56059">
    <property type="entry name" value="Glutathione synthetase ATP-binding domain-like"/>
    <property type="match status" value="1"/>
</dbReference>
<keyword evidence="1" id="KW-0436">Ligase</keyword>
<dbReference type="GO" id="GO:0000226">
    <property type="term" value="P:microtubule cytoskeleton organization"/>
    <property type="evidence" value="ECO:0007669"/>
    <property type="project" value="TreeGrafter"/>
</dbReference>
<organism evidence="4 5">
    <name type="scientific">Amphimedon queenslandica</name>
    <name type="common">Sponge</name>
    <dbReference type="NCBI Taxonomy" id="400682"/>
    <lineage>
        <taxon>Eukaryota</taxon>
        <taxon>Metazoa</taxon>
        <taxon>Porifera</taxon>
        <taxon>Demospongiae</taxon>
        <taxon>Heteroscleromorpha</taxon>
        <taxon>Haplosclerida</taxon>
        <taxon>Niphatidae</taxon>
        <taxon>Amphimedon</taxon>
    </lineage>
</organism>
<dbReference type="GO" id="GO:0015631">
    <property type="term" value="F:tubulin binding"/>
    <property type="evidence" value="ECO:0007669"/>
    <property type="project" value="TreeGrafter"/>
</dbReference>
<keyword evidence="3" id="KW-0067">ATP-binding</keyword>
<dbReference type="GO" id="GO:0036064">
    <property type="term" value="C:ciliary basal body"/>
    <property type="evidence" value="ECO:0007669"/>
    <property type="project" value="TreeGrafter"/>
</dbReference>
<sequence>SSVVCHNYRSSLPNHTRGSACFEILGFDILLDRKLKPWLMEVNRSPSFHTDSPLDKEVKEALIYDTLDLIDLFANDRKRCLEEEKQRARDRLLQKARSKDSSQERDIRLKYEAQFEKYEETHCGGYRRIYPRDGNEEKYQKYFNQNTSLCTQTIASRARADLARQLREQVEAKQKELER</sequence>
<dbReference type="KEGG" id="aqu:100639258"/>
<evidence type="ECO:0000313" key="5">
    <source>
        <dbReference type="Proteomes" id="UP000007879"/>
    </source>
</evidence>
<evidence type="ECO:0000256" key="2">
    <source>
        <dbReference type="ARBA" id="ARBA00022741"/>
    </source>
</evidence>
<keyword evidence="5" id="KW-1185">Reference proteome</keyword>
<dbReference type="Gene3D" id="3.30.470.20">
    <property type="entry name" value="ATP-grasp fold, B domain"/>
    <property type="match status" value="1"/>
</dbReference>
<dbReference type="AlphaFoldDB" id="A0AAN0IT24"/>
<reference evidence="4" key="2">
    <citation type="submission" date="2024-06" db="UniProtKB">
        <authorList>
            <consortium name="EnsemblMetazoa"/>
        </authorList>
    </citation>
    <scope>IDENTIFICATION</scope>
</reference>
<dbReference type="GeneID" id="100639258"/>
<name>A0AAN0IT24_AMPQE</name>
<dbReference type="Proteomes" id="UP000007879">
    <property type="component" value="Unassembled WGS sequence"/>
</dbReference>
<dbReference type="PANTHER" id="PTHR12241:SF161">
    <property type="entry name" value="TUBULIN POLYGLUTAMYLASE TTLL6"/>
    <property type="match status" value="1"/>
</dbReference>
<dbReference type="Pfam" id="PF03133">
    <property type="entry name" value="TTL"/>
    <property type="match status" value="1"/>
</dbReference>
<evidence type="ECO:0008006" key="6">
    <source>
        <dbReference type="Google" id="ProtNLM"/>
    </source>
</evidence>
<proteinExistence type="predicted"/>
<dbReference type="RefSeq" id="XP_011408951.2">
    <property type="nucleotide sequence ID" value="XM_011410649.2"/>
</dbReference>